<gene>
    <name evidence="4 5 6" type="primary">LOC116208125</name>
</gene>
<dbReference type="RefSeq" id="XP_031397241.1">
    <property type="nucleotide sequence ID" value="XM_031541381.1"/>
</dbReference>
<sequence>MEQQLMCPKGGAGSVLNLNPGSALSIAYHTKYGPHDDILLLELDEKLLPDVTNQRVFLRGQPDEDAVLCTQSKTYAIKFVGTSNSVCLVPPSNQSEMGKELQDRAGNGCDHEAATVIKLASGSMEIVEVAPRLDKLKSLLSQAPYGIEEASEMEVEGMERDKTGLYKWDDLVNEVQASDGELRSGLQALSAVEIDGYWRIIDDSYMDMILRMLLHNSVLMDWPLNALDQDEVLGVLESDGFPRKVAHHCLSMYGDKSEEDGSKCIWKLDEKRVCVHFARNILREGKMKMEKFIEEWSRRIPPGMEASLQMLDGEVLTEKLGIDTWVRGFSVSSLPSTPSERFSILFRERPRWDWKDLQPYIRDLSIPGLSLEGLLLKYTRRVQPSPDAEPVFTAR</sequence>
<dbReference type="GO" id="GO:0000775">
    <property type="term" value="C:chromosome, centromeric region"/>
    <property type="evidence" value="ECO:0007669"/>
    <property type="project" value="TreeGrafter"/>
</dbReference>
<organism evidence="3 5">
    <name type="scientific">Punica granatum</name>
    <name type="common">Pomegranate</name>
    <dbReference type="NCBI Taxonomy" id="22663"/>
    <lineage>
        <taxon>Eukaryota</taxon>
        <taxon>Viridiplantae</taxon>
        <taxon>Streptophyta</taxon>
        <taxon>Embryophyta</taxon>
        <taxon>Tracheophyta</taxon>
        <taxon>Spermatophyta</taxon>
        <taxon>Magnoliopsida</taxon>
        <taxon>eudicotyledons</taxon>
        <taxon>Gunneridae</taxon>
        <taxon>Pentapetalae</taxon>
        <taxon>rosids</taxon>
        <taxon>malvids</taxon>
        <taxon>Myrtales</taxon>
        <taxon>Lythraceae</taxon>
        <taxon>Punica</taxon>
    </lineage>
</organism>
<keyword evidence="2" id="KW-0235">DNA replication</keyword>
<dbReference type="Pfam" id="PF09724">
    <property type="entry name" value="Dcc1"/>
    <property type="match status" value="1"/>
</dbReference>
<dbReference type="GO" id="GO:0034088">
    <property type="term" value="P:maintenance of mitotic sister chromatid cohesion"/>
    <property type="evidence" value="ECO:0007669"/>
    <property type="project" value="TreeGrafter"/>
</dbReference>
<proteinExistence type="inferred from homology"/>
<accession>A0A6P8DM44</accession>
<dbReference type="GO" id="GO:0006260">
    <property type="term" value="P:DNA replication"/>
    <property type="evidence" value="ECO:0007669"/>
    <property type="project" value="UniProtKB-KW"/>
</dbReference>
<evidence type="ECO:0000313" key="4">
    <source>
        <dbReference type="RefSeq" id="XP_031397239.1"/>
    </source>
</evidence>
<dbReference type="RefSeq" id="XP_031397239.1">
    <property type="nucleotide sequence ID" value="XM_031541379.1"/>
</dbReference>
<reference evidence="3" key="1">
    <citation type="journal article" date="2020" name="Plant Biotechnol. J.">
        <title>The pomegranate (Punica granatum L.) draft genome dissects genetic divergence between soft- and hard-seeded cultivars.</title>
        <authorList>
            <person name="Luo X."/>
            <person name="Li H."/>
            <person name="Wu Z."/>
            <person name="Yao W."/>
            <person name="Zhao P."/>
            <person name="Cao D."/>
            <person name="Yu H."/>
            <person name="Li K."/>
            <person name="Poudel K."/>
            <person name="Zhao D."/>
            <person name="Zhang F."/>
            <person name="Xia X."/>
            <person name="Chen L."/>
            <person name="Wang Q."/>
            <person name="Jing D."/>
            <person name="Cao S."/>
        </authorList>
    </citation>
    <scope>NUCLEOTIDE SEQUENCE [LARGE SCALE GENOMIC DNA]</scope>
</reference>
<evidence type="ECO:0000313" key="6">
    <source>
        <dbReference type="RefSeq" id="XP_031397241.1"/>
    </source>
</evidence>
<evidence type="ECO:0000256" key="1">
    <source>
        <dbReference type="ARBA" id="ARBA00007017"/>
    </source>
</evidence>
<evidence type="ECO:0000313" key="3">
    <source>
        <dbReference type="Proteomes" id="UP000515151"/>
    </source>
</evidence>
<dbReference type="Proteomes" id="UP000515151">
    <property type="component" value="Chromosome 5"/>
</dbReference>
<keyword evidence="3" id="KW-1185">Reference proteome</keyword>
<reference evidence="4 5" key="2">
    <citation type="submission" date="2025-04" db="UniProtKB">
        <authorList>
            <consortium name="RefSeq"/>
        </authorList>
    </citation>
    <scope>IDENTIFICATION</scope>
    <source>
        <tissue evidence="4 5">Leaf</tissue>
    </source>
</reference>
<dbReference type="OrthoDB" id="5199543at2759"/>
<dbReference type="PANTHER" id="PTHR13395">
    <property type="entry name" value="SISTER CHROMATID COHESION PROTEIN DCC1-RELATED"/>
    <property type="match status" value="1"/>
</dbReference>
<evidence type="ECO:0000313" key="5">
    <source>
        <dbReference type="RefSeq" id="XP_031397240.1"/>
    </source>
</evidence>
<dbReference type="GO" id="GO:0000785">
    <property type="term" value="C:chromatin"/>
    <property type="evidence" value="ECO:0007669"/>
    <property type="project" value="TreeGrafter"/>
</dbReference>
<dbReference type="RefSeq" id="XP_031397240.1">
    <property type="nucleotide sequence ID" value="XM_031541380.1"/>
</dbReference>
<protein>
    <submittedName>
        <fullName evidence="4 5">Sister chromatid cohesion protein DCC1-like</fullName>
    </submittedName>
</protein>
<dbReference type="GO" id="GO:0031390">
    <property type="term" value="C:Ctf18 RFC-like complex"/>
    <property type="evidence" value="ECO:0007669"/>
    <property type="project" value="InterPro"/>
</dbReference>
<dbReference type="AlphaFoldDB" id="A0A6P8DM44"/>
<dbReference type="InterPro" id="IPR019128">
    <property type="entry name" value="Dcc1"/>
</dbReference>
<comment type="similarity">
    <text evidence="1">Belongs to the DCC1 family.</text>
</comment>
<evidence type="ECO:0000256" key="2">
    <source>
        <dbReference type="ARBA" id="ARBA00022705"/>
    </source>
</evidence>
<dbReference type="PANTHER" id="PTHR13395:SF6">
    <property type="entry name" value="SISTER CHROMATID COHESION PROTEIN DCC1"/>
    <property type="match status" value="1"/>
</dbReference>
<name>A0A6P8DM44_PUNGR</name>
<dbReference type="GeneID" id="116208125"/>